<dbReference type="EMBL" id="CM012448">
    <property type="protein sequence ID" value="RVE65436.1"/>
    <property type="molecule type" value="Genomic_DNA"/>
</dbReference>
<sequence>MVSIPVLLNTVQHQDIKIRDCSLWFHFHYTVIWHIESFLLSFLIEIHESSSCQSGGKNGFCELSTPLCGALASGVDLLNSEMSCKELPAMLLIFLRGFLQRLEEDAWLFTPTLLSETLQRRVKLAAPMFLFVS</sequence>
<keyword evidence="2" id="KW-1185">Reference proteome</keyword>
<gene>
    <name evidence="1" type="ORF">OJAV_G00116520</name>
</gene>
<accession>A0A3S2U8Q4</accession>
<reference evidence="1 2" key="1">
    <citation type="submission" date="2018-11" db="EMBL/GenBank/DDBJ databases">
        <authorList>
            <person name="Lopez-Roques C."/>
            <person name="Donnadieu C."/>
            <person name="Bouchez O."/>
            <person name="Klopp C."/>
            <person name="Cabau C."/>
            <person name="Zahm M."/>
        </authorList>
    </citation>
    <scope>NUCLEOTIDE SEQUENCE [LARGE SCALE GENOMIC DNA]</scope>
    <source>
        <strain evidence="1">RS831</strain>
        <tissue evidence="1">Whole body</tissue>
    </source>
</reference>
<dbReference type="Proteomes" id="UP000283210">
    <property type="component" value="Chromosome 12"/>
</dbReference>
<dbReference type="AlphaFoldDB" id="A0A3S2U8Q4"/>
<reference evidence="1 2" key="2">
    <citation type="submission" date="2019-01" db="EMBL/GenBank/DDBJ databases">
        <title>A chromosome length genome reference of the Java medaka (oryzias javanicus).</title>
        <authorList>
            <person name="Herpin A."/>
            <person name="Takehana Y."/>
            <person name="Naruse K."/>
            <person name="Ansai S."/>
            <person name="Kawaguchi M."/>
        </authorList>
    </citation>
    <scope>NUCLEOTIDE SEQUENCE [LARGE SCALE GENOMIC DNA]</scope>
    <source>
        <strain evidence="1">RS831</strain>
        <tissue evidence="1">Whole body</tissue>
    </source>
</reference>
<name>A0A3S2U8Q4_ORYJA</name>
<evidence type="ECO:0000313" key="1">
    <source>
        <dbReference type="EMBL" id="RVE65436.1"/>
    </source>
</evidence>
<protein>
    <submittedName>
        <fullName evidence="1">Uncharacterized protein</fullName>
    </submittedName>
</protein>
<organism evidence="1 2">
    <name type="scientific">Oryzias javanicus</name>
    <name type="common">Javanese ricefish</name>
    <name type="synonym">Aplocheilus javanicus</name>
    <dbReference type="NCBI Taxonomy" id="123683"/>
    <lineage>
        <taxon>Eukaryota</taxon>
        <taxon>Metazoa</taxon>
        <taxon>Chordata</taxon>
        <taxon>Craniata</taxon>
        <taxon>Vertebrata</taxon>
        <taxon>Euteleostomi</taxon>
        <taxon>Actinopterygii</taxon>
        <taxon>Neopterygii</taxon>
        <taxon>Teleostei</taxon>
        <taxon>Neoteleostei</taxon>
        <taxon>Acanthomorphata</taxon>
        <taxon>Ovalentaria</taxon>
        <taxon>Atherinomorphae</taxon>
        <taxon>Beloniformes</taxon>
        <taxon>Adrianichthyidae</taxon>
        <taxon>Oryziinae</taxon>
        <taxon>Oryzias</taxon>
    </lineage>
</organism>
<evidence type="ECO:0000313" key="2">
    <source>
        <dbReference type="Proteomes" id="UP000283210"/>
    </source>
</evidence>
<proteinExistence type="predicted"/>